<accession>A0AAN3A372</accession>
<feature type="transmembrane region" description="Helical" evidence="1">
    <location>
        <begin position="16"/>
        <end position="35"/>
    </location>
</feature>
<name>A0AAN3A372_BACO1</name>
<evidence type="ECO:0000313" key="3">
    <source>
        <dbReference type="Proteomes" id="UP000005475"/>
    </source>
</evidence>
<organism evidence="2 3">
    <name type="scientific">Bacteroides ovatus (strain ATCC 8483 / DSM 1896 / JCM 5824 / BCRC 10623 / CCUG 4943 / NCTC 11153)</name>
    <dbReference type="NCBI Taxonomy" id="411476"/>
    <lineage>
        <taxon>Bacteria</taxon>
        <taxon>Pseudomonadati</taxon>
        <taxon>Bacteroidota</taxon>
        <taxon>Bacteroidia</taxon>
        <taxon>Bacteroidales</taxon>
        <taxon>Bacteroidaceae</taxon>
        <taxon>Bacteroides</taxon>
    </lineage>
</organism>
<gene>
    <name evidence="2" type="ORF">BACOVA_04851</name>
</gene>
<proteinExistence type="predicted"/>
<dbReference type="AlphaFoldDB" id="A0AAN3A372"/>
<dbReference type="EMBL" id="AAXF02000054">
    <property type="protein sequence ID" value="EDO08993.1"/>
    <property type="molecule type" value="Genomic_DNA"/>
</dbReference>
<comment type="caution">
    <text evidence="2">The sequence shown here is derived from an EMBL/GenBank/DDBJ whole genome shotgun (WGS) entry which is preliminary data.</text>
</comment>
<sequence>MRIKKGCVSVLTQPHILFICFRNLLLAFLFAPLWYQ</sequence>
<protein>
    <submittedName>
        <fullName evidence="2">Uncharacterized protein</fullName>
    </submittedName>
</protein>
<evidence type="ECO:0000256" key="1">
    <source>
        <dbReference type="SAM" id="Phobius"/>
    </source>
</evidence>
<evidence type="ECO:0000313" key="2">
    <source>
        <dbReference type="EMBL" id="EDO08993.1"/>
    </source>
</evidence>
<keyword evidence="1" id="KW-0812">Transmembrane</keyword>
<reference evidence="3" key="2">
    <citation type="submission" date="2007-04" db="EMBL/GenBank/DDBJ databases">
        <title>Draft genome sequence of Bacteroides ovatus (ATCC 8483).</title>
        <authorList>
            <person name="Sudarsanam P."/>
            <person name="Ley R."/>
            <person name="Guruge J."/>
            <person name="Turnbaugh P.J."/>
            <person name="Mahowald M."/>
            <person name="Liep D."/>
            <person name="Gordon J."/>
        </authorList>
    </citation>
    <scope>NUCLEOTIDE SEQUENCE [LARGE SCALE GENOMIC DNA]</scope>
    <source>
        <strain evidence="3">ATCC 8483 / DSM 1896 / JCM 5824 / BCRC 10623 / CCUG 4943 / NCTC 11153</strain>
    </source>
</reference>
<keyword evidence="1" id="KW-0472">Membrane</keyword>
<dbReference type="Proteomes" id="UP000005475">
    <property type="component" value="Unassembled WGS sequence"/>
</dbReference>
<reference evidence="2 3" key="1">
    <citation type="submission" date="2007-03" db="EMBL/GenBank/DDBJ databases">
        <authorList>
            <person name="Fulton L."/>
            <person name="Clifton S."/>
            <person name="Fulton B."/>
            <person name="Xu J."/>
            <person name="Minx P."/>
            <person name="Pepin K.H."/>
            <person name="Johnson M."/>
            <person name="Thiruvilangam P."/>
            <person name="Bhonagiri V."/>
            <person name="Nash W.E."/>
            <person name="Mardis E.R."/>
            <person name="Wilson R.K."/>
        </authorList>
    </citation>
    <scope>NUCLEOTIDE SEQUENCE [LARGE SCALE GENOMIC DNA]</scope>
    <source>
        <strain evidence="3">ATCC 8483 / DSM 1896 / JCM 5824 / BCRC 10623 / CCUG 4943 / NCTC 11153</strain>
    </source>
</reference>
<keyword evidence="1" id="KW-1133">Transmembrane helix</keyword>